<dbReference type="InParanoid" id="A0A2P5CVG8"/>
<evidence type="ECO:0000256" key="1">
    <source>
        <dbReference type="SAM" id="MobiDB-lite"/>
    </source>
</evidence>
<proteinExistence type="predicted"/>
<dbReference type="AlphaFoldDB" id="A0A2P5CVG8"/>
<sequence>MDLHRKNKNYPTSKPFYRRLHHSKMDSKSETRKMSSVIRIPEVEIPSARIPKNRIMDRSKE</sequence>
<keyword evidence="3" id="KW-1185">Reference proteome</keyword>
<organism evidence="2 3">
    <name type="scientific">Trema orientale</name>
    <name type="common">Charcoal tree</name>
    <name type="synonym">Celtis orientalis</name>
    <dbReference type="NCBI Taxonomy" id="63057"/>
    <lineage>
        <taxon>Eukaryota</taxon>
        <taxon>Viridiplantae</taxon>
        <taxon>Streptophyta</taxon>
        <taxon>Embryophyta</taxon>
        <taxon>Tracheophyta</taxon>
        <taxon>Spermatophyta</taxon>
        <taxon>Magnoliopsida</taxon>
        <taxon>eudicotyledons</taxon>
        <taxon>Gunneridae</taxon>
        <taxon>Pentapetalae</taxon>
        <taxon>rosids</taxon>
        <taxon>fabids</taxon>
        <taxon>Rosales</taxon>
        <taxon>Cannabaceae</taxon>
        <taxon>Trema</taxon>
    </lineage>
</organism>
<comment type="caution">
    <text evidence="2">The sequence shown here is derived from an EMBL/GenBank/DDBJ whole genome shotgun (WGS) entry which is preliminary data.</text>
</comment>
<dbReference type="Proteomes" id="UP000237000">
    <property type="component" value="Unassembled WGS sequence"/>
</dbReference>
<feature type="region of interest" description="Disordered" evidence="1">
    <location>
        <begin position="1"/>
        <end position="35"/>
    </location>
</feature>
<feature type="compositionally biased region" description="Basic and acidic residues" evidence="1">
    <location>
        <begin position="23"/>
        <end position="33"/>
    </location>
</feature>
<accession>A0A2P5CVG8</accession>
<reference evidence="3" key="1">
    <citation type="submission" date="2016-06" db="EMBL/GenBank/DDBJ databases">
        <title>Parallel loss of symbiosis genes in relatives of nitrogen-fixing non-legume Parasponia.</title>
        <authorList>
            <person name="Van Velzen R."/>
            <person name="Holmer R."/>
            <person name="Bu F."/>
            <person name="Rutten L."/>
            <person name="Van Zeijl A."/>
            <person name="Liu W."/>
            <person name="Santuari L."/>
            <person name="Cao Q."/>
            <person name="Sharma T."/>
            <person name="Shen D."/>
            <person name="Roswanjaya Y."/>
            <person name="Wardhani T."/>
            <person name="Kalhor M.S."/>
            <person name="Jansen J."/>
            <person name="Van den Hoogen J."/>
            <person name="Gungor B."/>
            <person name="Hartog M."/>
            <person name="Hontelez J."/>
            <person name="Verver J."/>
            <person name="Yang W.-C."/>
            <person name="Schijlen E."/>
            <person name="Repin R."/>
            <person name="Schilthuizen M."/>
            <person name="Schranz E."/>
            <person name="Heidstra R."/>
            <person name="Miyata K."/>
            <person name="Fedorova E."/>
            <person name="Kohlen W."/>
            <person name="Bisseling T."/>
            <person name="Smit S."/>
            <person name="Geurts R."/>
        </authorList>
    </citation>
    <scope>NUCLEOTIDE SEQUENCE [LARGE SCALE GENOMIC DNA]</scope>
    <source>
        <strain evidence="3">cv. RG33-2</strain>
    </source>
</reference>
<dbReference type="EMBL" id="JXTC01000324">
    <property type="protein sequence ID" value="PON65008.1"/>
    <property type="molecule type" value="Genomic_DNA"/>
</dbReference>
<gene>
    <name evidence="2" type="ORF">TorRG33x02_272080</name>
</gene>
<evidence type="ECO:0000313" key="3">
    <source>
        <dbReference type="Proteomes" id="UP000237000"/>
    </source>
</evidence>
<name>A0A2P5CVG8_TREOI</name>
<evidence type="ECO:0000313" key="2">
    <source>
        <dbReference type="EMBL" id="PON65008.1"/>
    </source>
</evidence>
<protein>
    <submittedName>
        <fullName evidence="2">Uncharacterized protein</fullName>
    </submittedName>
</protein>